<evidence type="ECO:0000313" key="2">
    <source>
        <dbReference type="EMBL" id="GBN79853.1"/>
    </source>
</evidence>
<organism evidence="2 3">
    <name type="scientific">Araneus ventricosus</name>
    <name type="common">Orbweaver spider</name>
    <name type="synonym">Epeira ventricosa</name>
    <dbReference type="NCBI Taxonomy" id="182803"/>
    <lineage>
        <taxon>Eukaryota</taxon>
        <taxon>Metazoa</taxon>
        <taxon>Ecdysozoa</taxon>
        <taxon>Arthropoda</taxon>
        <taxon>Chelicerata</taxon>
        <taxon>Arachnida</taxon>
        <taxon>Araneae</taxon>
        <taxon>Araneomorphae</taxon>
        <taxon>Entelegynae</taxon>
        <taxon>Araneoidea</taxon>
        <taxon>Araneidae</taxon>
        <taxon>Araneus</taxon>
    </lineage>
</organism>
<sequence>MYENLLAVEYERTMILQNKILTESDASRPNSSARSTRWTSPIHTSADESVQDSFQVVKSKKTKKKHGSVPRSDISKKKIKVLPLELKNKRDSLSSEESLDSEDDSVNMLVDDALRDASKHPAPTTNPKKNSKPASPEKVPYSQAPSESRKPKVPPIVINYKLKTTPLLKTF</sequence>
<evidence type="ECO:0000256" key="1">
    <source>
        <dbReference type="SAM" id="MobiDB-lite"/>
    </source>
</evidence>
<protein>
    <submittedName>
        <fullName evidence="2">Uncharacterized protein</fullName>
    </submittedName>
</protein>
<proteinExistence type="predicted"/>
<dbReference type="EMBL" id="BGPR01147879">
    <property type="protein sequence ID" value="GBN79853.1"/>
    <property type="molecule type" value="Genomic_DNA"/>
</dbReference>
<dbReference type="AlphaFoldDB" id="A0A4Y2RVY3"/>
<accession>A0A4Y2RVY3</accession>
<evidence type="ECO:0000313" key="3">
    <source>
        <dbReference type="Proteomes" id="UP000499080"/>
    </source>
</evidence>
<comment type="caution">
    <text evidence="2">The sequence shown here is derived from an EMBL/GenBank/DDBJ whole genome shotgun (WGS) entry which is preliminary data.</text>
</comment>
<gene>
    <name evidence="2" type="ORF">AVEN_58384_1</name>
</gene>
<feature type="compositionally biased region" description="Basic residues" evidence="1">
    <location>
        <begin position="58"/>
        <end position="68"/>
    </location>
</feature>
<feature type="region of interest" description="Disordered" evidence="1">
    <location>
        <begin position="23"/>
        <end position="157"/>
    </location>
</feature>
<dbReference type="Proteomes" id="UP000499080">
    <property type="component" value="Unassembled WGS sequence"/>
</dbReference>
<reference evidence="2 3" key="1">
    <citation type="journal article" date="2019" name="Sci. Rep.">
        <title>Orb-weaving spider Araneus ventricosus genome elucidates the spidroin gene catalogue.</title>
        <authorList>
            <person name="Kono N."/>
            <person name="Nakamura H."/>
            <person name="Ohtoshi R."/>
            <person name="Moran D.A.P."/>
            <person name="Shinohara A."/>
            <person name="Yoshida Y."/>
            <person name="Fujiwara M."/>
            <person name="Mori M."/>
            <person name="Tomita M."/>
            <person name="Arakawa K."/>
        </authorList>
    </citation>
    <scope>NUCLEOTIDE SEQUENCE [LARGE SCALE GENOMIC DNA]</scope>
</reference>
<keyword evidence="3" id="KW-1185">Reference proteome</keyword>
<feature type="compositionally biased region" description="Polar residues" evidence="1">
    <location>
        <begin position="27"/>
        <end position="56"/>
    </location>
</feature>
<name>A0A4Y2RVY3_ARAVE</name>